<feature type="region of interest" description="Disordered" evidence="1">
    <location>
        <begin position="1"/>
        <end position="20"/>
    </location>
</feature>
<dbReference type="AlphaFoldDB" id="A0AAD5XLG3"/>
<sequence length="546" mass="59333">MTRKTTNKSTGNATVSAVQQSHAVSVLSAKNVNSKPNTPKPTTAAAAKPLTPVKTVNAAPVISFAAATAKTSAKVQITPLQPQPVTKAKVNAAPAKLQPQLIAASLAKKNSVKNFDLGVGYEQYMVPNLFAEPANWSSNVCPAHAPHRLVATQNKPSTPKQKSASSHKPLTPQSQKSQQQQQIKSAAPQTKVQHKNVRSASSSLNKTNIKWNTPVGKQLILRPKGGLVLYQPLWLQVARWNMEQMNRQQQRGRSADKYNKAQRIKEAKERAAAQRSRSDFREQNSVPKQQSNATIKAPISHQTSFTNNKAPVSRQTSNISAASTVFHQTSNLKEQPQNKPSTPLSKTKKPVADLQNAWQQPLFASKQQQDSSNNSNNNNNKQKPLQKPQQLRKQHSASSPTGNTPDYFAIYMDRPASPSGFKSQPPKSRSAAASTSNSAAKTPSQQYAALRTAKPKFAPYMDPHAPMPRETISPYAEGSNFVAFNLANEALDCGILMQQPPKQKRVISGKTPQLTKQQSSKSWFTGVAVASAIVAISGVGLSKLYK</sequence>
<dbReference type="Proteomes" id="UP001211907">
    <property type="component" value="Unassembled WGS sequence"/>
</dbReference>
<evidence type="ECO:0000313" key="3">
    <source>
        <dbReference type="EMBL" id="KAJ3135958.1"/>
    </source>
</evidence>
<proteinExistence type="predicted"/>
<reference evidence="3" key="1">
    <citation type="submission" date="2020-05" db="EMBL/GenBank/DDBJ databases">
        <title>Phylogenomic resolution of chytrid fungi.</title>
        <authorList>
            <person name="Stajich J.E."/>
            <person name="Amses K."/>
            <person name="Simmons R."/>
            <person name="Seto K."/>
            <person name="Myers J."/>
            <person name="Bonds A."/>
            <person name="Quandt C.A."/>
            <person name="Barry K."/>
            <person name="Liu P."/>
            <person name="Grigoriev I."/>
            <person name="Longcore J.E."/>
            <person name="James T.Y."/>
        </authorList>
    </citation>
    <scope>NUCLEOTIDE SEQUENCE</scope>
    <source>
        <strain evidence="3">JEL0513</strain>
    </source>
</reference>
<feature type="compositionally biased region" description="Polar residues" evidence="1">
    <location>
        <begin position="283"/>
        <end position="338"/>
    </location>
</feature>
<feature type="compositionally biased region" description="Low complexity" evidence="1">
    <location>
        <begin position="365"/>
        <end position="389"/>
    </location>
</feature>
<keyword evidence="4" id="KW-1185">Reference proteome</keyword>
<feature type="compositionally biased region" description="Polar residues" evidence="1">
    <location>
        <begin position="153"/>
        <end position="168"/>
    </location>
</feature>
<feature type="region of interest" description="Disordered" evidence="1">
    <location>
        <begin position="26"/>
        <end position="46"/>
    </location>
</feature>
<evidence type="ECO:0000313" key="4">
    <source>
        <dbReference type="Proteomes" id="UP001211907"/>
    </source>
</evidence>
<comment type="caution">
    <text evidence="3">The sequence shown here is derived from an EMBL/GenBank/DDBJ whole genome shotgun (WGS) entry which is preliminary data.</text>
</comment>
<name>A0AAD5XLG3_9FUNG</name>
<evidence type="ECO:0000256" key="1">
    <source>
        <dbReference type="SAM" id="MobiDB-lite"/>
    </source>
</evidence>
<feature type="compositionally biased region" description="Low complexity" evidence="1">
    <location>
        <begin position="172"/>
        <end position="189"/>
    </location>
</feature>
<feature type="region of interest" description="Disordered" evidence="1">
    <location>
        <begin position="153"/>
        <end position="208"/>
    </location>
</feature>
<keyword evidence="2" id="KW-0812">Transmembrane</keyword>
<feature type="compositionally biased region" description="Basic and acidic residues" evidence="1">
    <location>
        <begin position="253"/>
        <end position="282"/>
    </location>
</feature>
<feature type="region of interest" description="Disordered" evidence="1">
    <location>
        <begin position="246"/>
        <end position="352"/>
    </location>
</feature>
<keyword evidence="2" id="KW-1133">Transmembrane helix</keyword>
<feature type="transmembrane region" description="Helical" evidence="2">
    <location>
        <begin position="523"/>
        <end position="545"/>
    </location>
</feature>
<feature type="compositionally biased region" description="Polar residues" evidence="1">
    <location>
        <begin position="198"/>
        <end position="208"/>
    </location>
</feature>
<dbReference type="EMBL" id="JADGJH010000150">
    <property type="protein sequence ID" value="KAJ3135958.1"/>
    <property type="molecule type" value="Genomic_DNA"/>
</dbReference>
<evidence type="ECO:0000256" key="2">
    <source>
        <dbReference type="SAM" id="Phobius"/>
    </source>
</evidence>
<keyword evidence="2" id="KW-0472">Membrane</keyword>
<accession>A0AAD5XLG3</accession>
<feature type="compositionally biased region" description="Low complexity" evidence="1">
    <location>
        <begin position="428"/>
        <end position="440"/>
    </location>
</feature>
<feature type="region of interest" description="Disordered" evidence="1">
    <location>
        <begin position="364"/>
        <end position="447"/>
    </location>
</feature>
<protein>
    <submittedName>
        <fullName evidence="3">Uncharacterized protein</fullName>
    </submittedName>
</protein>
<organism evidence="3 4">
    <name type="scientific">Physocladia obscura</name>
    <dbReference type="NCBI Taxonomy" id="109957"/>
    <lineage>
        <taxon>Eukaryota</taxon>
        <taxon>Fungi</taxon>
        <taxon>Fungi incertae sedis</taxon>
        <taxon>Chytridiomycota</taxon>
        <taxon>Chytridiomycota incertae sedis</taxon>
        <taxon>Chytridiomycetes</taxon>
        <taxon>Chytridiales</taxon>
        <taxon>Chytriomycetaceae</taxon>
        <taxon>Physocladia</taxon>
    </lineage>
</organism>
<gene>
    <name evidence="3" type="ORF">HK100_002202</name>
</gene>